<evidence type="ECO:0000256" key="4">
    <source>
        <dbReference type="SAM" id="SignalP"/>
    </source>
</evidence>
<evidence type="ECO:0000259" key="5">
    <source>
        <dbReference type="PROSITE" id="PS51662"/>
    </source>
</evidence>
<evidence type="ECO:0000256" key="3">
    <source>
        <dbReference type="SAM" id="MobiDB-lite"/>
    </source>
</evidence>
<feature type="repeat" description="NHL" evidence="2">
    <location>
        <begin position="117"/>
        <end position="157"/>
    </location>
</feature>
<accession>A0ABT6JN15</accession>
<name>A0ABT6JN15_9GAMM</name>
<feature type="region of interest" description="Disordered" evidence="3">
    <location>
        <begin position="25"/>
        <end position="46"/>
    </location>
</feature>
<feature type="signal peptide" evidence="4">
    <location>
        <begin position="1"/>
        <end position="28"/>
    </location>
</feature>
<evidence type="ECO:0000256" key="1">
    <source>
        <dbReference type="ARBA" id="ARBA00022737"/>
    </source>
</evidence>
<feature type="chain" id="PRO_5047098763" evidence="4">
    <location>
        <begin position="29"/>
        <end position="390"/>
    </location>
</feature>
<comment type="caution">
    <text evidence="6">The sequence shown here is derived from an EMBL/GenBank/DDBJ whole genome shotgun (WGS) entry which is preliminary data.</text>
</comment>
<dbReference type="PROSITE" id="PS51125">
    <property type="entry name" value="NHL"/>
    <property type="match status" value="1"/>
</dbReference>
<evidence type="ECO:0000256" key="2">
    <source>
        <dbReference type="PROSITE-ProRule" id="PRU00504"/>
    </source>
</evidence>
<dbReference type="InterPro" id="IPR011042">
    <property type="entry name" value="6-blade_b-propeller_TolB-like"/>
</dbReference>
<keyword evidence="4" id="KW-0732">Signal</keyword>
<feature type="compositionally biased region" description="Low complexity" evidence="3">
    <location>
        <begin position="25"/>
        <end position="40"/>
    </location>
</feature>
<feature type="domain" description="BPP" evidence="5">
    <location>
        <begin position="53"/>
        <end position="383"/>
    </location>
</feature>
<organism evidence="6 7">
    <name type="scientific">Luteimonas rhizosphaericola</name>
    <dbReference type="NCBI Taxonomy" id="3042024"/>
    <lineage>
        <taxon>Bacteria</taxon>
        <taxon>Pseudomonadati</taxon>
        <taxon>Pseudomonadota</taxon>
        <taxon>Gammaproteobacteria</taxon>
        <taxon>Lysobacterales</taxon>
        <taxon>Lysobacteraceae</taxon>
        <taxon>Luteimonas</taxon>
    </lineage>
</organism>
<dbReference type="PROSITE" id="PS51662">
    <property type="entry name" value="BP_PHYTASE"/>
    <property type="match status" value="1"/>
</dbReference>
<gene>
    <name evidence="6" type="ORF">QFW80_15920</name>
</gene>
<dbReference type="PROSITE" id="PS51257">
    <property type="entry name" value="PROKAR_LIPOPROTEIN"/>
    <property type="match status" value="1"/>
</dbReference>
<dbReference type="EMBL" id="JARXRN010000028">
    <property type="protein sequence ID" value="MDH5832004.1"/>
    <property type="molecule type" value="Genomic_DNA"/>
</dbReference>
<proteinExistence type="predicted"/>
<dbReference type="Gene3D" id="2.120.10.30">
    <property type="entry name" value="TolB, C-terminal domain"/>
    <property type="match status" value="1"/>
</dbReference>
<protein>
    <submittedName>
        <fullName evidence="6">Phytase</fullName>
    </submittedName>
</protein>
<keyword evidence="7" id="KW-1185">Reference proteome</keyword>
<reference evidence="6 7" key="1">
    <citation type="submission" date="2023-04" db="EMBL/GenBank/DDBJ databases">
        <title>Luteimonas sp. M1R5S18.</title>
        <authorList>
            <person name="Sun J.-Q."/>
        </authorList>
    </citation>
    <scope>NUCLEOTIDE SEQUENCE [LARGE SCALE GENOMIC DNA]</scope>
    <source>
        <strain evidence="6 7">M1R5S18</strain>
    </source>
</reference>
<keyword evidence="1" id="KW-0677">Repeat</keyword>
<dbReference type="SUPFAM" id="SSF50956">
    <property type="entry name" value="Thermostable phytase (3-phytase)"/>
    <property type="match status" value="1"/>
</dbReference>
<dbReference type="InterPro" id="IPR001258">
    <property type="entry name" value="NHL_repeat"/>
</dbReference>
<dbReference type="RefSeq" id="WP_280602948.1">
    <property type="nucleotide sequence ID" value="NZ_JARXRN010000028.1"/>
</dbReference>
<dbReference type="InterPro" id="IPR003431">
    <property type="entry name" value="B-propeller_Phytase"/>
</dbReference>
<evidence type="ECO:0000313" key="7">
    <source>
        <dbReference type="Proteomes" id="UP001156831"/>
    </source>
</evidence>
<sequence length="390" mass="42280">MTIDFRSVPLALALLSLAACTTSPRAGAPAADASATPTAAADREPDEYEDDDVLLRDHDVPHVVVGEAFVTVSTPDDNIDSPASWIEGGRRMLVATAKATDQLVVYDGATGKRLRAIGGTGDGPGQLRRPNGVATIDDRVLFVVERDNRRVQAFSLPALEPLVSFGQDGLRQPYGLWVRPHDGGYEVLVSDAYMDGEDAQGEDIVPPLARLDQRFRRYQVEERDGAWRARETGTFGDTTAAGAIRVPESLFGDAANDRLLVAEEDVPTGTRLREYDLQGRYRGRDVGAGQYVAQAEGIALMQCADGSGWWVASDQFADRTVFHLFDRTRLTHVGSFAGKVTGLTDGVWLDARGDARFPEGVFYASHLDEAVAAFDWRDIAAALKLPACAR</sequence>
<evidence type="ECO:0000313" key="6">
    <source>
        <dbReference type="EMBL" id="MDH5832004.1"/>
    </source>
</evidence>
<dbReference type="Proteomes" id="UP001156831">
    <property type="component" value="Unassembled WGS sequence"/>
</dbReference>